<dbReference type="EMBL" id="JTHE02000003">
    <property type="protein sequence ID" value="NEV66800.1"/>
    <property type="molecule type" value="Genomic_DNA"/>
</dbReference>
<comment type="similarity">
    <text evidence="1">Belongs to the site-specific recombinase resolvase family.</text>
</comment>
<dbReference type="Pfam" id="PF00239">
    <property type="entry name" value="Resolvase"/>
    <property type="match status" value="1"/>
</dbReference>
<dbReference type="PANTHER" id="PTHR30461:SF26">
    <property type="entry name" value="RESOLVASE HOMOLOG YNEB"/>
    <property type="match status" value="1"/>
</dbReference>
<dbReference type="GO" id="GO:0000150">
    <property type="term" value="F:DNA strand exchange activity"/>
    <property type="evidence" value="ECO:0007669"/>
    <property type="project" value="InterPro"/>
</dbReference>
<dbReference type="InterPro" id="IPR006119">
    <property type="entry name" value="Resolv_N"/>
</dbReference>
<dbReference type="AlphaFoldDB" id="A0A0C1YBV1"/>
<reference evidence="2" key="3">
    <citation type="submission" date="2020-02" db="EMBL/GenBank/DDBJ databases">
        <authorList>
            <person name="Sarangi A.N."/>
            <person name="Ghosh S."/>
            <person name="Mukherjee M."/>
            <person name="Tripathy S."/>
        </authorList>
    </citation>
    <scope>NUCLEOTIDE SEQUENCE</scope>
    <source>
        <strain evidence="2">BDU141951</strain>
    </source>
</reference>
<dbReference type="InterPro" id="IPR011109">
    <property type="entry name" value="DNA_bind_recombinase_dom"/>
</dbReference>
<dbReference type="Gene3D" id="3.90.1750.20">
    <property type="entry name" value="Putative Large Serine Recombinase, Chain B, Domain 2"/>
    <property type="match status" value="1"/>
</dbReference>
<evidence type="ECO:0000313" key="2">
    <source>
        <dbReference type="EMBL" id="NEV66800.1"/>
    </source>
</evidence>
<organism evidence="2">
    <name type="scientific">Lyngbya confervoides BDU141951</name>
    <dbReference type="NCBI Taxonomy" id="1574623"/>
    <lineage>
        <taxon>Bacteria</taxon>
        <taxon>Bacillati</taxon>
        <taxon>Cyanobacteriota</taxon>
        <taxon>Cyanophyceae</taxon>
        <taxon>Oscillatoriophycideae</taxon>
        <taxon>Oscillatoriales</taxon>
        <taxon>Microcoleaceae</taxon>
        <taxon>Lyngbya</taxon>
    </lineage>
</organism>
<evidence type="ECO:0000256" key="1">
    <source>
        <dbReference type="ARBA" id="ARBA00009913"/>
    </source>
</evidence>
<dbReference type="Gene3D" id="3.40.50.1390">
    <property type="entry name" value="Resolvase, N-terminal catalytic domain"/>
    <property type="match status" value="1"/>
</dbReference>
<dbReference type="InterPro" id="IPR050639">
    <property type="entry name" value="SSR_resolvase"/>
</dbReference>
<reference evidence="2" key="1">
    <citation type="submission" date="2014-11" db="EMBL/GenBank/DDBJ databases">
        <authorList>
            <person name="Malar M.C."/>
            <person name="Sen D."/>
            <person name="Tripathy S."/>
        </authorList>
    </citation>
    <scope>NUCLEOTIDE SEQUENCE</scope>
    <source>
        <strain evidence="2">BDU141951</strain>
    </source>
</reference>
<dbReference type="PANTHER" id="PTHR30461">
    <property type="entry name" value="DNA-INVERTASE FROM LAMBDOID PROPHAGE"/>
    <property type="match status" value="1"/>
</dbReference>
<dbReference type="PROSITE" id="PS51737">
    <property type="entry name" value="RECOMBINASE_DNA_BIND"/>
    <property type="match status" value="1"/>
</dbReference>
<gene>
    <name evidence="2" type="ORF">QQ91_006690</name>
</gene>
<dbReference type="InterPro" id="IPR036162">
    <property type="entry name" value="Resolvase-like_N_sf"/>
</dbReference>
<accession>A0A0C1YBV1</accession>
<dbReference type="SUPFAM" id="SSF53041">
    <property type="entry name" value="Resolvase-like"/>
    <property type="match status" value="1"/>
</dbReference>
<reference evidence="2" key="2">
    <citation type="journal article" date="2015" name="Genome Announc.">
        <title>Draft Genome Sequence of Filamentous Marine Cyanobacterium Lyngbya confervoides Strain BDU141951.</title>
        <authorList>
            <person name="Chandrababunaidu M.M."/>
            <person name="Sen D."/>
            <person name="Tripathy S."/>
        </authorList>
    </citation>
    <scope>NUCLEOTIDE SEQUENCE</scope>
    <source>
        <strain evidence="2">BDU141951</strain>
    </source>
</reference>
<comment type="caution">
    <text evidence="2">The sequence shown here is derived from an EMBL/GenBank/DDBJ whole genome shotgun (WGS) entry which is preliminary data.</text>
</comment>
<protein>
    <submittedName>
        <fullName evidence="2">Recombinase family protein</fullName>
    </submittedName>
</protein>
<name>A0A0C1YBV1_9CYAN</name>
<dbReference type="GO" id="GO:0003677">
    <property type="term" value="F:DNA binding"/>
    <property type="evidence" value="ECO:0007669"/>
    <property type="project" value="InterPro"/>
</dbReference>
<proteinExistence type="inferred from homology"/>
<dbReference type="InterPro" id="IPR038109">
    <property type="entry name" value="DNA_bind_recomb_sf"/>
</dbReference>
<dbReference type="Pfam" id="PF07508">
    <property type="entry name" value="Recombinase"/>
    <property type="match status" value="1"/>
</dbReference>
<sequence>MTTFAYTCLSPYHPVSSQPPFEVTVDRVYIDYCQVHDPRPELQRLLDDCRQERPERVLIQQLGDLGSSPAAVFARLKTLEEQGIWVAAADGSYATADTPSAELSSERLLQLAATVEAQHRRQQLAAGHARNRINLLPPPGRAPYGYRRGRYRYALDKATAPAVKAFFEQFILYGSIRGATRFLEKKYGKKISPSTAQRWLQHPIYRGDSEYKDGQVIRDTHTPIISRDEAAQVDRLLRRNRKLPPKTVSAERSLAGLVQCAECQSKLRVSRVTRPRQSSDYLYLRPMQCGREKHCRAIAYDAVLAQTIAAIGQEFPQAVANFQAPPVGAIKAGISAQITAKTDLLTQVDQLQAQGVLDSTSADLRRYTLRGELADLEQQRSQLPPENLAEIAQTLGSAEFWQGLSESERRVYLREFIQTIWLERDEAAWQVRIQFVF</sequence>